<reference evidence="8 9" key="1">
    <citation type="submission" date="2020-01" db="EMBL/GenBank/DDBJ databases">
        <title>Paenibacillus sp. nov., isolated from tomato rhizosphere.</title>
        <authorList>
            <person name="Weon H.-Y."/>
            <person name="Lee S.A."/>
        </authorList>
    </citation>
    <scope>NUCLEOTIDE SEQUENCE [LARGE SCALE GENOMIC DNA]</scope>
    <source>
        <strain evidence="8 9">12200R-189</strain>
    </source>
</reference>
<sequence>MHNLSDYELMLLVKGKQHAALSTLYDRHAKLVYSFAWRSVKEEAAAKDIVQAVFLRLWTTESVYNPDKGKFVNWLLTIVRNITADALRKRRRENKGMLHYLREDLERIPDGVSLSPEAQAEHQFVREQIRTAYRHLSKQQITLLEHFYWEGYTLSELAALYNQPLGTVKNRLHQTLKILRRHLTAEGVGTG</sequence>
<proteinExistence type="inferred from homology"/>
<evidence type="ECO:0000313" key="8">
    <source>
        <dbReference type="EMBL" id="QHT62185.1"/>
    </source>
</evidence>
<evidence type="ECO:0000256" key="3">
    <source>
        <dbReference type="ARBA" id="ARBA00023082"/>
    </source>
</evidence>
<keyword evidence="9" id="KW-1185">Reference proteome</keyword>
<evidence type="ECO:0000256" key="2">
    <source>
        <dbReference type="ARBA" id="ARBA00023015"/>
    </source>
</evidence>
<name>A0A6C0G6X8_9BACL</name>
<dbReference type="KEGG" id="plyc:GXP70_20840"/>
<dbReference type="GO" id="GO:0006352">
    <property type="term" value="P:DNA-templated transcription initiation"/>
    <property type="evidence" value="ECO:0007669"/>
    <property type="project" value="InterPro"/>
</dbReference>
<evidence type="ECO:0000256" key="4">
    <source>
        <dbReference type="ARBA" id="ARBA00023125"/>
    </source>
</evidence>
<dbReference type="GO" id="GO:0016987">
    <property type="term" value="F:sigma factor activity"/>
    <property type="evidence" value="ECO:0007669"/>
    <property type="project" value="UniProtKB-KW"/>
</dbReference>
<evidence type="ECO:0000256" key="5">
    <source>
        <dbReference type="ARBA" id="ARBA00023163"/>
    </source>
</evidence>
<evidence type="ECO:0000259" key="7">
    <source>
        <dbReference type="Pfam" id="PF04545"/>
    </source>
</evidence>
<dbReference type="NCBIfam" id="TIGR02937">
    <property type="entry name" value="sigma70-ECF"/>
    <property type="match status" value="1"/>
</dbReference>
<keyword evidence="5" id="KW-0804">Transcription</keyword>
<dbReference type="InterPro" id="IPR014284">
    <property type="entry name" value="RNA_pol_sigma-70_dom"/>
</dbReference>
<accession>A0A6C0G6X8</accession>
<dbReference type="PANTHER" id="PTHR43133">
    <property type="entry name" value="RNA POLYMERASE ECF-TYPE SIGMA FACTO"/>
    <property type="match status" value="1"/>
</dbReference>
<evidence type="ECO:0000313" key="9">
    <source>
        <dbReference type="Proteomes" id="UP000476064"/>
    </source>
</evidence>
<protein>
    <submittedName>
        <fullName evidence="8">Sigma-70 family RNA polymerase sigma factor</fullName>
    </submittedName>
</protein>
<dbReference type="SUPFAM" id="SSF88659">
    <property type="entry name" value="Sigma3 and sigma4 domains of RNA polymerase sigma factors"/>
    <property type="match status" value="1"/>
</dbReference>
<dbReference type="InterPro" id="IPR036388">
    <property type="entry name" value="WH-like_DNA-bd_sf"/>
</dbReference>
<feature type="domain" description="RNA polymerase sigma-70 region 4" evidence="7">
    <location>
        <begin position="135"/>
        <end position="180"/>
    </location>
</feature>
<dbReference type="RefSeq" id="WP_162358619.1">
    <property type="nucleotide sequence ID" value="NZ_CP048209.1"/>
</dbReference>
<feature type="domain" description="RNA polymerase sigma-70 region 2" evidence="6">
    <location>
        <begin position="24"/>
        <end position="92"/>
    </location>
</feature>
<dbReference type="InterPro" id="IPR013325">
    <property type="entry name" value="RNA_pol_sigma_r2"/>
</dbReference>
<evidence type="ECO:0000259" key="6">
    <source>
        <dbReference type="Pfam" id="PF04542"/>
    </source>
</evidence>
<dbReference type="Gene3D" id="1.10.1740.10">
    <property type="match status" value="1"/>
</dbReference>
<dbReference type="EMBL" id="CP048209">
    <property type="protein sequence ID" value="QHT62185.1"/>
    <property type="molecule type" value="Genomic_DNA"/>
</dbReference>
<dbReference type="Pfam" id="PF04542">
    <property type="entry name" value="Sigma70_r2"/>
    <property type="match status" value="1"/>
</dbReference>
<keyword evidence="2" id="KW-0805">Transcription regulation</keyword>
<dbReference type="InterPro" id="IPR039425">
    <property type="entry name" value="RNA_pol_sigma-70-like"/>
</dbReference>
<dbReference type="GO" id="GO:0003677">
    <property type="term" value="F:DNA binding"/>
    <property type="evidence" value="ECO:0007669"/>
    <property type="project" value="UniProtKB-KW"/>
</dbReference>
<keyword evidence="4" id="KW-0238">DNA-binding</keyword>
<dbReference type="Gene3D" id="1.10.10.10">
    <property type="entry name" value="Winged helix-like DNA-binding domain superfamily/Winged helix DNA-binding domain"/>
    <property type="match status" value="1"/>
</dbReference>
<dbReference type="InterPro" id="IPR007627">
    <property type="entry name" value="RNA_pol_sigma70_r2"/>
</dbReference>
<dbReference type="SUPFAM" id="SSF88946">
    <property type="entry name" value="Sigma2 domain of RNA polymerase sigma factors"/>
    <property type="match status" value="1"/>
</dbReference>
<dbReference type="AlphaFoldDB" id="A0A6C0G6X8"/>
<organism evidence="8 9">
    <name type="scientific">Paenibacillus lycopersici</name>
    <dbReference type="NCBI Taxonomy" id="2704462"/>
    <lineage>
        <taxon>Bacteria</taxon>
        <taxon>Bacillati</taxon>
        <taxon>Bacillota</taxon>
        <taxon>Bacilli</taxon>
        <taxon>Bacillales</taxon>
        <taxon>Paenibacillaceae</taxon>
        <taxon>Paenibacillus</taxon>
    </lineage>
</organism>
<dbReference type="Proteomes" id="UP000476064">
    <property type="component" value="Chromosome"/>
</dbReference>
<dbReference type="PANTHER" id="PTHR43133:SF62">
    <property type="entry name" value="RNA POLYMERASE SIGMA FACTOR SIGZ"/>
    <property type="match status" value="1"/>
</dbReference>
<gene>
    <name evidence="8" type="ORF">GXP70_20840</name>
</gene>
<keyword evidence="3" id="KW-0731">Sigma factor</keyword>
<dbReference type="InterPro" id="IPR013324">
    <property type="entry name" value="RNA_pol_sigma_r3/r4-like"/>
</dbReference>
<dbReference type="InterPro" id="IPR007630">
    <property type="entry name" value="RNA_pol_sigma70_r4"/>
</dbReference>
<evidence type="ECO:0000256" key="1">
    <source>
        <dbReference type="ARBA" id="ARBA00010641"/>
    </source>
</evidence>
<dbReference type="Pfam" id="PF04545">
    <property type="entry name" value="Sigma70_r4"/>
    <property type="match status" value="1"/>
</dbReference>
<comment type="similarity">
    <text evidence="1">Belongs to the sigma-70 factor family. ECF subfamily.</text>
</comment>